<dbReference type="PANTHER" id="PTHR43464">
    <property type="entry name" value="METHYLTRANSFERASE"/>
    <property type="match status" value="1"/>
</dbReference>
<dbReference type="PANTHER" id="PTHR43464:SF19">
    <property type="entry name" value="UBIQUINONE BIOSYNTHESIS O-METHYLTRANSFERASE, MITOCHONDRIAL"/>
    <property type="match status" value="1"/>
</dbReference>
<dbReference type="CDD" id="cd02440">
    <property type="entry name" value="AdoMet_MTases"/>
    <property type="match status" value="1"/>
</dbReference>
<dbReference type="EC" id="2.1.1.-" evidence="5"/>
<dbReference type="KEGG" id="msw:MSSIT_3055"/>
<sequence length="246" mass="27670">MQPQNIFDNEVFFQGYKKLRENPNSANILEEKPATFSLLPELTGKKVLDLGCGYGENCSMFSKMGANKVVGIDVSSKMLAVANNENSGDNIFYENMCMEDIFCINEKFDVVVSSLAVHYINDFNKLVCNVNSLLKDNGIFVFSQEHPLTTAPKNGARWFKNVDGRITHYALTDYAISGERTVSWIVDGITKYHRTFSDIVNALIDAGFIIEKLLEPVPTKEIIEKDPSSAKDLHKPNFLVTRARKK</sequence>
<keyword evidence="2 5" id="KW-0808">Transferase</keyword>
<dbReference type="GeneID" id="24861957"/>
<dbReference type="RefSeq" id="WP_048173568.1">
    <property type="nucleotide sequence ID" value="NZ_CP009506.1"/>
</dbReference>
<proteinExistence type="predicted"/>
<keyword evidence="3" id="KW-0949">S-adenosyl-L-methionine</keyword>
<organism evidence="5 6">
    <name type="scientific">Methanosarcina siciliae T4/M</name>
    <dbReference type="NCBI Taxonomy" id="1434120"/>
    <lineage>
        <taxon>Archaea</taxon>
        <taxon>Methanobacteriati</taxon>
        <taxon>Methanobacteriota</taxon>
        <taxon>Stenosarchaea group</taxon>
        <taxon>Methanomicrobia</taxon>
        <taxon>Methanosarcinales</taxon>
        <taxon>Methanosarcinaceae</taxon>
        <taxon>Methanosarcina</taxon>
    </lineage>
</organism>
<dbReference type="OrthoDB" id="147504at2157"/>
<dbReference type="HOGENOM" id="CLU_049749_4_0_2"/>
<dbReference type="Gene3D" id="3.40.50.150">
    <property type="entry name" value="Vaccinia Virus protein VP39"/>
    <property type="match status" value="1"/>
</dbReference>
<evidence type="ECO:0000313" key="5">
    <source>
        <dbReference type="EMBL" id="AKB29774.1"/>
    </source>
</evidence>
<protein>
    <submittedName>
        <fullName evidence="5">Ubiquinone/menaquinone biosynthesis methyltransferase UBIE</fullName>
        <ecNumber evidence="5">2.1.1.-</ecNumber>
    </submittedName>
</protein>
<gene>
    <name evidence="5" type="ORF">MSSIT_3055</name>
</gene>
<evidence type="ECO:0000256" key="2">
    <source>
        <dbReference type="ARBA" id="ARBA00022679"/>
    </source>
</evidence>
<keyword evidence="6" id="KW-1185">Reference proteome</keyword>
<accession>A0A0E3P7B6</accession>
<name>A0A0E3P7B6_9EURY</name>
<feature type="domain" description="Methyltransferase type 11" evidence="4">
    <location>
        <begin position="48"/>
        <end position="142"/>
    </location>
</feature>
<evidence type="ECO:0000259" key="4">
    <source>
        <dbReference type="Pfam" id="PF08241"/>
    </source>
</evidence>
<dbReference type="InterPro" id="IPR013216">
    <property type="entry name" value="Methyltransf_11"/>
</dbReference>
<keyword evidence="5" id="KW-0830">Ubiquinone</keyword>
<dbReference type="Pfam" id="PF08241">
    <property type="entry name" value="Methyltransf_11"/>
    <property type="match status" value="1"/>
</dbReference>
<evidence type="ECO:0000313" key="6">
    <source>
        <dbReference type="Proteomes" id="UP000033111"/>
    </source>
</evidence>
<dbReference type="GO" id="GO:0032259">
    <property type="term" value="P:methylation"/>
    <property type="evidence" value="ECO:0007669"/>
    <property type="project" value="UniProtKB-KW"/>
</dbReference>
<reference evidence="5 6" key="1">
    <citation type="submission" date="2014-07" db="EMBL/GenBank/DDBJ databases">
        <title>Methanogenic archaea and the global carbon cycle.</title>
        <authorList>
            <person name="Henriksen J.R."/>
            <person name="Luke J."/>
            <person name="Reinhart S."/>
            <person name="Benedict M.N."/>
            <person name="Youngblut N.D."/>
            <person name="Metcalf M.E."/>
            <person name="Whitaker R.J."/>
            <person name="Metcalf W.W."/>
        </authorList>
    </citation>
    <scope>NUCLEOTIDE SEQUENCE [LARGE SCALE GENOMIC DNA]</scope>
    <source>
        <strain evidence="5 6">T4/M</strain>
    </source>
</reference>
<dbReference type="InterPro" id="IPR029063">
    <property type="entry name" value="SAM-dependent_MTases_sf"/>
</dbReference>
<evidence type="ECO:0000256" key="1">
    <source>
        <dbReference type="ARBA" id="ARBA00022603"/>
    </source>
</evidence>
<evidence type="ECO:0000256" key="3">
    <source>
        <dbReference type="ARBA" id="ARBA00022691"/>
    </source>
</evidence>
<dbReference type="SUPFAM" id="SSF53335">
    <property type="entry name" value="S-adenosyl-L-methionine-dependent methyltransferases"/>
    <property type="match status" value="1"/>
</dbReference>
<dbReference type="AlphaFoldDB" id="A0A0E3P7B6"/>
<dbReference type="GO" id="GO:0008757">
    <property type="term" value="F:S-adenosylmethionine-dependent methyltransferase activity"/>
    <property type="evidence" value="ECO:0007669"/>
    <property type="project" value="InterPro"/>
</dbReference>
<keyword evidence="1 5" id="KW-0489">Methyltransferase</keyword>
<dbReference type="Proteomes" id="UP000033111">
    <property type="component" value="Chromosome"/>
</dbReference>
<dbReference type="EMBL" id="CP009506">
    <property type="protein sequence ID" value="AKB29774.1"/>
    <property type="molecule type" value="Genomic_DNA"/>
</dbReference>
<dbReference type="PATRIC" id="fig|1434120.4.peg.3963"/>